<sequence length="173" mass="19072">MPTPAQSIESYILAKDGNRPHLLRQAFASDATLEMIVNTGTISFPPKVEGRDGIAEVLVRRFGQTYENVFTLCMGEPPAGDATSHHCKWLVGMSDKSTGELRFGCGDYEWRFASGLATHLSITIDHMLVRPATELAPVMDWLQQVNYPWCSSEDLASAPQLASIDPVLDYLKA</sequence>
<evidence type="ECO:0000313" key="2">
    <source>
        <dbReference type="Proteomes" id="UP000028631"/>
    </source>
</evidence>
<comment type="caution">
    <text evidence="1">The sequence shown here is derived from an EMBL/GenBank/DDBJ whole genome shotgun (WGS) entry which is preliminary data.</text>
</comment>
<dbReference type="EMBL" id="JPQU01000026">
    <property type="protein sequence ID" value="KFE56567.1"/>
    <property type="molecule type" value="Genomic_DNA"/>
</dbReference>
<organism evidence="1 2">
    <name type="scientific">Pseudomonas syringae</name>
    <dbReference type="NCBI Taxonomy" id="317"/>
    <lineage>
        <taxon>Bacteria</taxon>
        <taxon>Pseudomonadati</taxon>
        <taxon>Pseudomonadota</taxon>
        <taxon>Gammaproteobacteria</taxon>
        <taxon>Pseudomonadales</taxon>
        <taxon>Pseudomonadaceae</taxon>
        <taxon>Pseudomonas</taxon>
    </lineage>
</organism>
<keyword evidence="2" id="KW-1185">Reference proteome</keyword>
<dbReference type="OrthoDB" id="8388066at2"/>
<evidence type="ECO:0000313" key="1">
    <source>
        <dbReference type="EMBL" id="KFE56567.1"/>
    </source>
</evidence>
<dbReference type="Gene3D" id="3.10.450.50">
    <property type="match status" value="1"/>
</dbReference>
<name>A0A085VMA4_PSESX</name>
<dbReference type="PATRIC" id="fig|317.175.peg.1812"/>
<evidence type="ECO:0008006" key="3">
    <source>
        <dbReference type="Google" id="ProtNLM"/>
    </source>
</evidence>
<proteinExistence type="predicted"/>
<dbReference type="InterPro" id="IPR032710">
    <property type="entry name" value="NTF2-like_dom_sf"/>
</dbReference>
<dbReference type="RefSeq" id="WP_032627637.1">
    <property type="nucleotide sequence ID" value="NZ_JPQU01000026.1"/>
</dbReference>
<dbReference type="Proteomes" id="UP000028631">
    <property type="component" value="Unassembled WGS sequence"/>
</dbReference>
<dbReference type="SUPFAM" id="SSF54427">
    <property type="entry name" value="NTF2-like"/>
    <property type="match status" value="1"/>
</dbReference>
<reference evidence="1 2" key="1">
    <citation type="submission" date="2014-07" db="EMBL/GenBank/DDBJ databases">
        <title>Draft Genome Sequences of Environmental Pseudomonas syringae strains.</title>
        <authorList>
            <person name="Baltrus D.A."/>
            <person name="Berge O."/>
            <person name="Morris C."/>
        </authorList>
    </citation>
    <scope>NUCLEOTIDE SEQUENCE [LARGE SCALE GENOMIC DNA]</scope>
    <source>
        <strain evidence="1 2">GAW0119</strain>
    </source>
</reference>
<gene>
    <name evidence="1" type="ORF">IV01_08740</name>
</gene>
<protein>
    <recommendedName>
        <fullName evidence="3">SnoaL-like domain-containing protein</fullName>
    </recommendedName>
</protein>
<dbReference type="AlphaFoldDB" id="A0A085VMA4"/>
<accession>A0A085VMA4</accession>